<reference evidence="4 5" key="1">
    <citation type="submission" date="2014-11" db="EMBL/GenBank/DDBJ databases">
        <authorList>
            <person name="Zhu J."/>
            <person name="Qi W."/>
            <person name="Song R."/>
        </authorList>
    </citation>
    <scope>NUCLEOTIDE SEQUENCE [LARGE SCALE GENOMIC DNA]</scope>
</reference>
<organism evidence="4 5">
    <name type="scientific">Vitrella brassicaformis (strain CCMP3155)</name>
    <dbReference type="NCBI Taxonomy" id="1169540"/>
    <lineage>
        <taxon>Eukaryota</taxon>
        <taxon>Sar</taxon>
        <taxon>Alveolata</taxon>
        <taxon>Colpodellida</taxon>
        <taxon>Vitrellaceae</taxon>
        <taxon>Vitrella</taxon>
    </lineage>
</organism>
<feature type="chain" id="PRO_5005189679" evidence="3">
    <location>
        <begin position="34"/>
        <end position="313"/>
    </location>
</feature>
<feature type="transmembrane region" description="Helical" evidence="2">
    <location>
        <begin position="57"/>
        <end position="77"/>
    </location>
</feature>
<keyword evidence="2" id="KW-0812">Transmembrane</keyword>
<protein>
    <submittedName>
        <fullName evidence="4">Uncharacterized protein</fullName>
    </submittedName>
</protein>
<dbReference type="PhylomeDB" id="A0A0G4FS36"/>
<dbReference type="AlphaFoldDB" id="A0A0G4FS36"/>
<feature type="compositionally biased region" description="Polar residues" evidence="1">
    <location>
        <begin position="263"/>
        <end position="286"/>
    </location>
</feature>
<feature type="compositionally biased region" description="Acidic residues" evidence="1">
    <location>
        <begin position="227"/>
        <end position="240"/>
    </location>
</feature>
<name>A0A0G4FS36_VITBC</name>
<evidence type="ECO:0000313" key="5">
    <source>
        <dbReference type="Proteomes" id="UP000041254"/>
    </source>
</evidence>
<dbReference type="EMBL" id="CDMY01000487">
    <property type="protein sequence ID" value="CEM16922.1"/>
    <property type="molecule type" value="Genomic_DNA"/>
</dbReference>
<feature type="signal peptide" evidence="3">
    <location>
        <begin position="1"/>
        <end position="33"/>
    </location>
</feature>
<keyword evidence="2" id="KW-1133">Transmembrane helix</keyword>
<evidence type="ECO:0000256" key="1">
    <source>
        <dbReference type="SAM" id="MobiDB-lite"/>
    </source>
</evidence>
<evidence type="ECO:0000313" key="4">
    <source>
        <dbReference type="EMBL" id="CEM16922.1"/>
    </source>
</evidence>
<dbReference type="InParanoid" id="A0A0G4FS36"/>
<keyword evidence="2" id="KW-0472">Membrane</keyword>
<sequence>MAKSLFSSRTRRLSSVLLAAVVLFSAVLTLADADEGRRLRRIRFRGGGGYGSADALIVMLYVMGIIFGILIVVIIGYKCRSIWLGHSRERRIQPTPTASPPSSGMWRGTYVNRISGTKVTLPTKCLLIFEHDGTVTGAGADADGEFKVKGFYNMTTGMVSWEKRSEGTWGERRVDVTGTFDAARKSISGRYTTWKIPQFAITLHFDEEESAALYLRMRGLMESDLSGGEEDGGNADDQEGGEASSAVLTTTAPTAPPAPMEQPVTTDQETATNGESDTTMVSSSYGGQDRPAVLNNQPVTSSNTPVVITRCGA</sequence>
<keyword evidence="3" id="KW-0732">Signal</keyword>
<dbReference type="Proteomes" id="UP000041254">
    <property type="component" value="Unassembled WGS sequence"/>
</dbReference>
<evidence type="ECO:0000256" key="3">
    <source>
        <dbReference type="SAM" id="SignalP"/>
    </source>
</evidence>
<gene>
    <name evidence="4" type="ORF">Vbra_2562</name>
</gene>
<accession>A0A0G4FS36</accession>
<dbReference type="VEuPathDB" id="CryptoDB:Vbra_2562"/>
<feature type="region of interest" description="Disordered" evidence="1">
    <location>
        <begin position="225"/>
        <end position="301"/>
    </location>
</feature>
<evidence type="ECO:0000256" key="2">
    <source>
        <dbReference type="SAM" id="Phobius"/>
    </source>
</evidence>
<keyword evidence="5" id="KW-1185">Reference proteome</keyword>
<proteinExistence type="predicted"/>